<name>A0A8S4R468_9NEOP</name>
<dbReference type="InterPro" id="IPR052728">
    <property type="entry name" value="O2_lipid_transport_reg"/>
</dbReference>
<feature type="domain" description="Acyltransferase 3" evidence="3">
    <location>
        <begin position="226"/>
        <end position="609"/>
    </location>
</feature>
<keyword evidence="1" id="KW-1133">Transmembrane helix</keyword>
<feature type="transmembrane region" description="Helical" evidence="1">
    <location>
        <begin position="401"/>
        <end position="420"/>
    </location>
</feature>
<dbReference type="EMBL" id="CAKXAJ010024834">
    <property type="protein sequence ID" value="CAH2231207.1"/>
    <property type="molecule type" value="Genomic_DNA"/>
</dbReference>
<dbReference type="PANTHER" id="PTHR11161">
    <property type="entry name" value="O-ACYLTRANSFERASE"/>
    <property type="match status" value="1"/>
</dbReference>
<feature type="transmembrane region" description="Helical" evidence="1">
    <location>
        <begin position="454"/>
        <end position="471"/>
    </location>
</feature>
<gene>
    <name evidence="4" type="primary">jg21223</name>
    <name evidence="4" type="ORF">PAEG_LOCUS9995</name>
</gene>
<dbReference type="Proteomes" id="UP000838756">
    <property type="component" value="Unassembled WGS sequence"/>
</dbReference>
<keyword evidence="2" id="KW-0732">Signal</keyword>
<evidence type="ECO:0000313" key="4">
    <source>
        <dbReference type="EMBL" id="CAH2231207.1"/>
    </source>
</evidence>
<dbReference type="AlphaFoldDB" id="A0A8S4R468"/>
<evidence type="ECO:0000259" key="3">
    <source>
        <dbReference type="Pfam" id="PF01757"/>
    </source>
</evidence>
<evidence type="ECO:0000256" key="2">
    <source>
        <dbReference type="SAM" id="SignalP"/>
    </source>
</evidence>
<feature type="transmembrane region" description="Helical" evidence="1">
    <location>
        <begin position="592"/>
        <end position="613"/>
    </location>
</feature>
<feature type="transmembrane region" description="Helical" evidence="1">
    <location>
        <begin position="561"/>
        <end position="580"/>
    </location>
</feature>
<dbReference type="InterPro" id="IPR002656">
    <property type="entry name" value="Acyl_transf_3_dom"/>
</dbReference>
<feature type="transmembrane region" description="Helical" evidence="1">
    <location>
        <begin position="483"/>
        <end position="506"/>
    </location>
</feature>
<dbReference type="GO" id="GO:0016747">
    <property type="term" value="F:acyltransferase activity, transferring groups other than amino-acyl groups"/>
    <property type="evidence" value="ECO:0007669"/>
    <property type="project" value="InterPro"/>
</dbReference>
<feature type="transmembrane region" description="Helical" evidence="1">
    <location>
        <begin position="518"/>
        <end position="540"/>
    </location>
</feature>
<evidence type="ECO:0000313" key="5">
    <source>
        <dbReference type="Proteomes" id="UP000838756"/>
    </source>
</evidence>
<keyword evidence="1" id="KW-0472">Membrane</keyword>
<reference evidence="4" key="1">
    <citation type="submission" date="2022-03" db="EMBL/GenBank/DDBJ databases">
        <authorList>
            <person name="Lindestad O."/>
        </authorList>
    </citation>
    <scope>NUCLEOTIDE SEQUENCE</scope>
</reference>
<sequence length="662" mass="75393">MKAISLILLHLLVCQCSGVIYKLNDSDFSRMPPVFHLDDYDHCITNPDGLYCSVDIDVVSDTGSELYSMMKTYSDYNRKHFNHTSLHYGICVTHTCKKFLPINAMSKTLNNTGDLSNTDLQLVLETCLNESLWNHYELKTKIAAPIYCNNIEEQVKDGGHLAVGVFLLVLLTMNVIGTLYDAVFVRGQNRAGNNLLLCFSVPHNFSRLINPYAKLGPREERLKVFHGLRTLTIMSVIFCHSLLPFALAPENVHYVESLYDNIMHFIFLNGTVVVQTFFIISGCLLAYKLELYAENHEINWTLLPKILINTWVKLTPSYMVVLAVTATWLGYAGSGPFWKIAVMREVDDCRIDGWANMLYINNYFDHTQCMVQTWYLASNMQLYILGYVTCILIKRGRCRKAALILLFIVGIITPIAHTYFQNLDAVLMITPETARSFMDNPTFNHVYKRGHTNIFNFVLGIALGFLIYRLQTNEVNMQKYKKYRYLFLLTFPAIAGSMFIGSVFYLDGTSTSIYTKAIYAGLIKPLFGIILAILIIGCVFKIENVYRTILEWNGWKIPGKLSYCAFLLHIALVRIATGSLRTLVPLTNLRMIEITIAFIVMSYLVAIPFWLLVDAPLTEFLQKLLTGSLCQRTEETKEVPDNNIALMNNLKMIDTEKGNSRL</sequence>
<comment type="caution">
    <text evidence="4">The sequence shown here is derived from an EMBL/GenBank/DDBJ whole genome shotgun (WGS) entry which is preliminary data.</text>
</comment>
<proteinExistence type="predicted"/>
<dbReference type="OrthoDB" id="10265389at2759"/>
<protein>
    <submittedName>
        <fullName evidence="4">Jg21223 protein</fullName>
    </submittedName>
</protein>
<accession>A0A8S4R468</accession>
<feature type="transmembrane region" description="Helical" evidence="1">
    <location>
        <begin position="308"/>
        <end position="331"/>
    </location>
</feature>
<feature type="chain" id="PRO_5035908217" evidence="2">
    <location>
        <begin position="19"/>
        <end position="662"/>
    </location>
</feature>
<dbReference type="Pfam" id="PF01757">
    <property type="entry name" value="Acyl_transf_3"/>
    <property type="match status" value="1"/>
</dbReference>
<feature type="signal peptide" evidence="2">
    <location>
        <begin position="1"/>
        <end position="18"/>
    </location>
</feature>
<feature type="transmembrane region" description="Helical" evidence="1">
    <location>
        <begin position="228"/>
        <end position="247"/>
    </location>
</feature>
<keyword evidence="5" id="KW-1185">Reference proteome</keyword>
<feature type="transmembrane region" description="Helical" evidence="1">
    <location>
        <begin position="158"/>
        <end position="180"/>
    </location>
</feature>
<feature type="transmembrane region" description="Helical" evidence="1">
    <location>
        <begin position="374"/>
        <end position="394"/>
    </location>
</feature>
<evidence type="ECO:0000256" key="1">
    <source>
        <dbReference type="SAM" id="Phobius"/>
    </source>
</evidence>
<dbReference type="PANTHER" id="PTHR11161:SF22">
    <property type="entry name" value="ACYLTRANSFERASE 3 DOMAIN-CONTAINING PROTEIN-RELATED"/>
    <property type="match status" value="1"/>
</dbReference>
<feature type="transmembrane region" description="Helical" evidence="1">
    <location>
        <begin position="262"/>
        <end position="287"/>
    </location>
</feature>
<organism evidence="4 5">
    <name type="scientific">Pararge aegeria aegeria</name>
    <dbReference type="NCBI Taxonomy" id="348720"/>
    <lineage>
        <taxon>Eukaryota</taxon>
        <taxon>Metazoa</taxon>
        <taxon>Ecdysozoa</taxon>
        <taxon>Arthropoda</taxon>
        <taxon>Hexapoda</taxon>
        <taxon>Insecta</taxon>
        <taxon>Pterygota</taxon>
        <taxon>Neoptera</taxon>
        <taxon>Endopterygota</taxon>
        <taxon>Lepidoptera</taxon>
        <taxon>Glossata</taxon>
        <taxon>Ditrysia</taxon>
        <taxon>Papilionoidea</taxon>
        <taxon>Nymphalidae</taxon>
        <taxon>Satyrinae</taxon>
        <taxon>Satyrini</taxon>
        <taxon>Parargina</taxon>
        <taxon>Pararge</taxon>
    </lineage>
</organism>
<keyword evidence="1" id="KW-0812">Transmembrane</keyword>